<reference evidence="2 3" key="1">
    <citation type="journal article" date="2013" name="BMC Genomics">
        <title>Genomics-driven discovery of the pneumocandin biosynthetic gene cluster in the fungus Glarea lozoyensis.</title>
        <authorList>
            <person name="Chen L."/>
            <person name="Yue Q."/>
            <person name="Zhang X."/>
            <person name="Xiang M."/>
            <person name="Wang C."/>
            <person name="Li S."/>
            <person name="Che Y."/>
            <person name="Ortiz-Lopez F.J."/>
            <person name="Bills G.F."/>
            <person name="Liu X."/>
            <person name="An Z."/>
        </authorList>
    </citation>
    <scope>NUCLEOTIDE SEQUENCE [LARGE SCALE GENOMIC DNA]</scope>
    <source>
        <strain evidence="3">ATCC 20868 / MF5171</strain>
    </source>
</reference>
<evidence type="ECO:0000313" key="2">
    <source>
        <dbReference type="EMBL" id="EPE35372.1"/>
    </source>
</evidence>
<name>S3DA99_GLAL2</name>
<dbReference type="HOGENOM" id="CLU_030050_0_0_1"/>
<dbReference type="AlphaFoldDB" id="S3DA99"/>
<feature type="region of interest" description="Disordered" evidence="1">
    <location>
        <begin position="1"/>
        <end position="20"/>
    </location>
</feature>
<dbReference type="STRING" id="1116229.S3DA99"/>
<dbReference type="eggNOG" id="ENOG502SN8F">
    <property type="taxonomic scope" value="Eukaryota"/>
</dbReference>
<evidence type="ECO:0000313" key="3">
    <source>
        <dbReference type="Proteomes" id="UP000016922"/>
    </source>
</evidence>
<dbReference type="OMA" id="ANRRVCY"/>
<feature type="region of interest" description="Disordered" evidence="1">
    <location>
        <begin position="85"/>
        <end position="114"/>
    </location>
</feature>
<gene>
    <name evidence="2" type="ORF">GLAREA_11071</name>
</gene>
<feature type="compositionally biased region" description="Low complexity" evidence="1">
    <location>
        <begin position="383"/>
        <end position="396"/>
    </location>
</feature>
<feature type="region of interest" description="Disordered" evidence="1">
    <location>
        <begin position="155"/>
        <end position="222"/>
    </location>
</feature>
<feature type="region of interest" description="Disordered" evidence="1">
    <location>
        <begin position="360"/>
        <end position="420"/>
    </location>
</feature>
<feature type="compositionally biased region" description="Basic residues" evidence="1">
    <location>
        <begin position="311"/>
        <end position="321"/>
    </location>
</feature>
<evidence type="ECO:0000256" key="1">
    <source>
        <dbReference type="SAM" id="MobiDB-lite"/>
    </source>
</evidence>
<sequence length="420" mass="45710">MSCTPQTSPPKRPRLSLQIKTPTTAVTFGKSSTAVKADLDPSSPTGFNTLANAYATAIENASPRTTKPPVDFKLKPTSLRLETKNFDNGGYVHPTKRTQTPGPFAITYPDTPSSALAGRTPVSGRGEKNPAATAFTFTPPQSAGAGEQLLPRVFTFDSNTPKTPNDTPPTPRTARRRAQSHHTPGSLPYTHPRTLHSILRNSPLPPPSTIVPLTPSRSSLRISSRAAKKVEYQTPLTQTITTAKYIKSHIELLAEDSPYSAHPPASDIESLDLALAETNAVRDGGQTPGPFEDMRRRMADQEIEPENPDAKRRKRKEKKRKWEWTINSEGGELITPLEDEQGPMRRKIAGLGGKVVIPPSPAVEREASVSTDSEMSEVEERMVMPCVPRLVVPVPRKGSEDSNSSIQEGERGPPKLSLSI</sequence>
<organism evidence="2 3">
    <name type="scientific">Glarea lozoyensis (strain ATCC 20868 / MF5171)</name>
    <dbReference type="NCBI Taxonomy" id="1116229"/>
    <lineage>
        <taxon>Eukaryota</taxon>
        <taxon>Fungi</taxon>
        <taxon>Dikarya</taxon>
        <taxon>Ascomycota</taxon>
        <taxon>Pezizomycotina</taxon>
        <taxon>Leotiomycetes</taxon>
        <taxon>Helotiales</taxon>
        <taxon>Helotiaceae</taxon>
        <taxon>Glarea</taxon>
    </lineage>
</organism>
<dbReference type="RefSeq" id="XP_008077451.1">
    <property type="nucleotide sequence ID" value="XM_008079260.1"/>
</dbReference>
<feature type="region of interest" description="Disordered" evidence="1">
    <location>
        <begin position="299"/>
        <end position="321"/>
    </location>
</feature>
<dbReference type="KEGG" id="glz:GLAREA_11071"/>
<proteinExistence type="predicted"/>
<dbReference type="Proteomes" id="UP000016922">
    <property type="component" value="Unassembled WGS sequence"/>
</dbReference>
<dbReference type="OrthoDB" id="5206740at2759"/>
<protein>
    <submittedName>
        <fullName evidence="2">Uncharacterized protein</fullName>
    </submittedName>
</protein>
<dbReference type="EMBL" id="KE145354">
    <property type="protein sequence ID" value="EPE35372.1"/>
    <property type="molecule type" value="Genomic_DNA"/>
</dbReference>
<keyword evidence="3" id="KW-1185">Reference proteome</keyword>
<dbReference type="GeneID" id="19470113"/>
<accession>S3DA99</accession>